<protein>
    <submittedName>
        <fullName evidence="4">RNA-binding protein</fullName>
    </submittedName>
</protein>
<evidence type="ECO:0000256" key="2">
    <source>
        <dbReference type="SAM" id="MobiDB-lite"/>
    </source>
</evidence>
<evidence type="ECO:0000313" key="5">
    <source>
        <dbReference type="Proteomes" id="UP001209854"/>
    </source>
</evidence>
<reference evidence="4 5" key="1">
    <citation type="submission" date="2022-10" db="EMBL/GenBank/DDBJ databases">
        <title>High-quality genome sequences of two octocoral-associated bacteria, Endozoicomonas euniceicola EF212 and Endozoicomonas gorgoniicola PS125.</title>
        <authorList>
            <person name="Chiou Y.-J."/>
            <person name="Chen Y.-H."/>
        </authorList>
    </citation>
    <scope>NUCLEOTIDE SEQUENCE [LARGE SCALE GENOMIC DNA]</scope>
    <source>
        <strain evidence="4 5">PS125</strain>
    </source>
</reference>
<dbReference type="InterPro" id="IPR052462">
    <property type="entry name" value="SLIRP/GR-RBP-like"/>
</dbReference>
<dbReference type="PANTHER" id="PTHR48027">
    <property type="entry name" value="HETEROGENEOUS NUCLEAR RIBONUCLEOPROTEIN 87F-RELATED"/>
    <property type="match status" value="1"/>
</dbReference>
<name>A0ABT3MVR0_9GAMM</name>
<evidence type="ECO:0000313" key="4">
    <source>
        <dbReference type="EMBL" id="MCW7553459.1"/>
    </source>
</evidence>
<dbReference type="SMART" id="SM00360">
    <property type="entry name" value="RRM"/>
    <property type="match status" value="1"/>
</dbReference>
<dbReference type="InterPro" id="IPR000504">
    <property type="entry name" value="RRM_dom"/>
</dbReference>
<dbReference type="Pfam" id="PF00076">
    <property type="entry name" value="RRM_1"/>
    <property type="match status" value="1"/>
</dbReference>
<dbReference type="RefSeq" id="WP_262568285.1">
    <property type="nucleotide sequence ID" value="NZ_JAPFCC010000001.1"/>
</dbReference>
<dbReference type="InterPro" id="IPR012677">
    <property type="entry name" value="Nucleotide-bd_a/b_plait_sf"/>
</dbReference>
<comment type="caution">
    <text evidence="4">The sequence shown here is derived from an EMBL/GenBank/DDBJ whole genome shotgun (WGS) entry which is preliminary data.</text>
</comment>
<accession>A0ABT3MVR0</accession>
<keyword evidence="5" id="KW-1185">Reference proteome</keyword>
<dbReference type="CDD" id="cd21608">
    <property type="entry name" value="RRM2_NsCP33_like"/>
    <property type="match status" value="1"/>
</dbReference>
<sequence>MQQKNKLFIGNLAFSATEQELEEAFGAFGEIQEAKIILDRETGRSRGFAFVTFASDADANEALALDGQNLSGRDMRVSVATERPRRQGGGNREGGRRF</sequence>
<dbReference type="EMBL" id="JAPFCC010000001">
    <property type="protein sequence ID" value="MCW7553459.1"/>
    <property type="molecule type" value="Genomic_DNA"/>
</dbReference>
<dbReference type="Gene3D" id="3.30.70.330">
    <property type="match status" value="1"/>
</dbReference>
<dbReference type="PROSITE" id="PS50102">
    <property type="entry name" value="RRM"/>
    <property type="match status" value="1"/>
</dbReference>
<feature type="domain" description="RRM" evidence="3">
    <location>
        <begin position="5"/>
        <end position="82"/>
    </location>
</feature>
<dbReference type="InterPro" id="IPR035979">
    <property type="entry name" value="RBD_domain_sf"/>
</dbReference>
<dbReference type="Proteomes" id="UP001209854">
    <property type="component" value="Unassembled WGS sequence"/>
</dbReference>
<feature type="region of interest" description="Disordered" evidence="2">
    <location>
        <begin position="77"/>
        <end position="98"/>
    </location>
</feature>
<proteinExistence type="predicted"/>
<evidence type="ECO:0000259" key="3">
    <source>
        <dbReference type="PROSITE" id="PS50102"/>
    </source>
</evidence>
<organism evidence="4 5">
    <name type="scientific">Endozoicomonas gorgoniicola</name>
    <dbReference type="NCBI Taxonomy" id="1234144"/>
    <lineage>
        <taxon>Bacteria</taxon>
        <taxon>Pseudomonadati</taxon>
        <taxon>Pseudomonadota</taxon>
        <taxon>Gammaproteobacteria</taxon>
        <taxon>Oceanospirillales</taxon>
        <taxon>Endozoicomonadaceae</taxon>
        <taxon>Endozoicomonas</taxon>
    </lineage>
</organism>
<dbReference type="InterPro" id="IPR048289">
    <property type="entry name" value="RRM2_NsCP33-like"/>
</dbReference>
<evidence type="ECO:0000256" key="1">
    <source>
        <dbReference type="ARBA" id="ARBA00022884"/>
    </source>
</evidence>
<dbReference type="SUPFAM" id="SSF54928">
    <property type="entry name" value="RNA-binding domain, RBD"/>
    <property type="match status" value="1"/>
</dbReference>
<gene>
    <name evidence="4" type="ORF">NX722_12595</name>
</gene>
<keyword evidence="1" id="KW-0694">RNA-binding</keyword>